<dbReference type="Pfam" id="PF15264">
    <property type="entry name" value="TSSC4"/>
    <property type="match status" value="1"/>
</dbReference>
<proteinExistence type="inferred from homology"/>
<evidence type="ECO:0000256" key="5">
    <source>
        <dbReference type="ARBA" id="ARBA00022664"/>
    </source>
</evidence>
<evidence type="ECO:0000256" key="4">
    <source>
        <dbReference type="ARBA" id="ARBA00022490"/>
    </source>
</evidence>
<gene>
    <name evidence="12" type="ORF">BBRV_LOCUS7270</name>
</gene>
<dbReference type="PANTHER" id="PTHR13445">
    <property type="entry name" value="TUMOR SUPPRESSING SUBTRANSFERABLE CANDIDATE 4 TSSC4"/>
    <property type="match status" value="1"/>
</dbReference>
<feature type="region of interest" description="Disordered" evidence="11">
    <location>
        <begin position="32"/>
        <end position="90"/>
    </location>
</feature>
<evidence type="ECO:0000256" key="1">
    <source>
        <dbReference type="ARBA" id="ARBA00004123"/>
    </source>
</evidence>
<evidence type="ECO:0000313" key="12">
    <source>
        <dbReference type="EMBL" id="CAD1530876.1"/>
    </source>
</evidence>
<dbReference type="PANTHER" id="PTHR13445:SF3">
    <property type="entry name" value="U5 SMALL NUCLEAR RIBONUCLEOPROTEIN TSSC4"/>
    <property type="match status" value="1"/>
</dbReference>
<dbReference type="GO" id="GO:0006397">
    <property type="term" value="P:mRNA processing"/>
    <property type="evidence" value="ECO:0007669"/>
    <property type="project" value="UniProtKB-KW"/>
</dbReference>
<accession>A0A6V7HV73</accession>
<dbReference type="GO" id="GO:0008380">
    <property type="term" value="P:RNA splicing"/>
    <property type="evidence" value="ECO:0007669"/>
    <property type="project" value="UniProtKB-KW"/>
</dbReference>
<keyword evidence="6" id="KW-0747">Spliceosome</keyword>
<evidence type="ECO:0000256" key="6">
    <source>
        <dbReference type="ARBA" id="ARBA00022728"/>
    </source>
</evidence>
<comment type="function">
    <text evidence="10">Protein associated with the U5 snRNP, during its maturation and its post-splicing recycling and which is required for spliceosomal tri-snRNP complex assembly in the nucleus. Has a molecular sequestering activity and transiently hinders SNRNP200 binding sites for constitutive splicing factors that intervene later during the assembly of the spliceosome and splicing. Together with its molecular sequestering activity, may also function as a molecular adapter and placeholder, coordinating the assembly of the U5 snRNP and its association with the U4/U6 di-snRNP.</text>
</comment>
<keyword evidence="8" id="KW-0539">Nucleus</keyword>
<evidence type="ECO:0000256" key="7">
    <source>
        <dbReference type="ARBA" id="ARBA00023187"/>
    </source>
</evidence>
<name>A0A6V7HV73_9HYME</name>
<evidence type="ECO:0000256" key="9">
    <source>
        <dbReference type="ARBA" id="ARBA00035304"/>
    </source>
</evidence>
<evidence type="ECO:0000256" key="3">
    <source>
        <dbReference type="ARBA" id="ARBA00010362"/>
    </source>
</evidence>
<keyword evidence="4" id="KW-0963">Cytoplasm</keyword>
<comment type="subcellular location">
    <subcellularLocation>
        <location evidence="2">Cytoplasm</location>
    </subcellularLocation>
    <subcellularLocation>
        <location evidence="1">Nucleus</location>
    </subcellularLocation>
</comment>
<sequence length="228" mass="26224">MKIEASGSFTLKGGDSSFAGRQKDLFEKLSQAEKACNKDQPSTDYPDVEQLRCRRQPPPGKRRRTETRQFKGQESIFKRPDLPSPFLKKNTIPDYVKNPHKWAKYSLEDVSEDDMSDKKNTETALAFLNELRARRLKEAEGNEMDVDDNPSTSKVSFKKPMSTRVLRTMAVEDKEEKPVFRGSKIVLPEYVIGQKVQKKVKKERSVGKVDKSKELKLQHLEEEAEDDE</sequence>
<reference evidence="12" key="1">
    <citation type="submission" date="2020-07" db="EMBL/GenBank/DDBJ databases">
        <authorList>
            <person name="Ferguson B K."/>
        </authorList>
    </citation>
    <scope>NUCLEOTIDE SEQUENCE</scope>
    <source>
        <strain evidence="12">L06</strain>
    </source>
</reference>
<evidence type="ECO:0000256" key="8">
    <source>
        <dbReference type="ARBA" id="ARBA00023242"/>
    </source>
</evidence>
<dbReference type="GO" id="GO:0005681">
    <property type="term" value="C:spliceosomal complex"/>
    <property type="evidence" value="ECO:0007669"/>
    <property type="project" value="UniProtKB-KW"/>
</dbReference>
<feature type="region of interest" description="Disordered" evidence="11">
    <location>
        <begin position="139"/>
        <end position="160"/>
    </location>
</feature>
<dbReference type="EMBL" id="CADCXW020000001">
    <property type="protein sequence ID" value="CAD1530876.1"/>
    <property type="molecule type" value="Genomic_DNA"/>
</dbReference>
<feature type="compositionally biased region" description="Basic and acidic residues" evidence="11">
    <location>
        <begin position="66"/>
        <end position="81"/>
    </location>
</feature>
<comment type="similarity">
    <text evidence="3">Belongs to the TSSC4 family.</text>
</comment>
<evidence type="ECO:0000256" key="11">
    <source>
        <dbReference type="SAM" id="MobiDB-lite"/>
    </source>
</evidence>
<organism evidence="12">
    <name type="scientific">Bracon brevicornis</name>
    <dbReference type="NCBI Taxonomy" id="1563983"/>
    <lineage>
        <taxon>Eukaryota</taxon>
        <taxon>Metazoa</taxon>
        <taxon>Ecdysozoa</taxon>
        <taxon>Arthropoda</taxon>
        <taxon>Hexapoda</taxon>
        <taxon>Insecta</taxon>
        <taxon>Pterygota</taxon>
        <taxon>Neoptera</taxon>
        <taxon>Endopterygota</taxon>
        <taxon>Hymenoptera</taxon>
        <taxon>Apocrita</taxon>
        <taxon>Ichneumonoidea</taxon>
        <taxon>Braconidae</taxon>
        <taxon>Braconinae</taxon>
        <taxon>Bracon</taxon>
    </lineage>
</organism>
<evidence type="ECO:0000256" key="2">
    <source>
        <dbReference type="ARBA" id="ARBA00004496"/>
    </source>
</evidence>
<dbReference type="InterPro" id="IPR029338">
    <property type="entry name" value="TSSC4"/>
</dbReference>
<protein>
    <recommendedName>
        <fullName evidence="9">U5 small nuclear ribonucleoprotein TSSC4</fullName>
    </recommendedName>
</protein>
<keyword evidence="5" id="KW-0507">mRNA processing</keyword>
<keyword evidence="7" id="KW-0508">mRNA splicing</keyword>
<dbReference type="GO" id="GO:0005737">
    <property type="term" value="C:cytoplasm"/>
    <property type="evidence" value="ECO:0007669"/>
    <property type="project" value="UniProtKB-SubCell"/>
</dbReference>
<dbReference type="AlphaFoldDB" id="A0A6V7HV73"/>
<evidence type="ECO:0000256" key="10">
    <source>
        <dbReference type="ARBA" id="ARBA00045970"/>
    </source>
</evidence>